<dbReference type="Proteomes" id="UP000003598">
    <property type="component" value="Unassembled WGS sequence"/>
</dbReference>
<sequence length="94" mass="10713">MKTRKNDIFEGCRKGKAALKRVFYLYLGISDVQVRGVKMSHGMLYGLQSDGFWPEEEGACLSFCRFFYKKLSFGVWHEVRDSRVCACCAVDAGI</sequence>
<evidence type="ECO:0000313" key="1">
    <source>
        <dbReference type="EMBL" id="EHH01923.1"/>
    </source>
</evidence>
<evidence type="ECO:0000313" key="2">
    <source>
        <dbReference type="Proteomes" id="UP000003598"/>
    </source>
</evidence>
<keyword evidence="2" id="KW-1185">Reference proteome</keyword>
<dbReference type="AlphaFoldDB" id="G5SLB3"/>
<gene>
    <name evidence="1" type="ORF">HMPREF9441_00132</name>
</gene>
<protein>
    <submittedName>
        <fullName evidence="1">Uncharacterized protein</fullName>
    </submittedName>
</protein>
<dbReference type="STRING" id="762968.HMPREF9441_00132"/>
<dbReference type="EMBL" id="AFFY01000002">
    <property type="protein sequence ID" value="EHH01923.1"/>
    <property type="molecule type" value="Genomic_DNA"/>
</dbReference>
<dbReference type="HOGENOM" id="CLU_152537_0_0_10"/>
<reference evidence="1 2" key="1">
    <citation type="submission" date="2011-03" db="EMBL/GenBank/DDBJ databases">
        <authorList>
            <person name="Weinstock G."/>
            <person name="Sodergren E."/>
            <person name="Clifton S."/>
            <person name="Fulton L."/>
            <person name="Fulton B."/>
            <person name="Courtney L."/>
            <person name="Fronick C."/>
            <person name="Harrison M."/>
            <person name="Strong C."/>
            <person name="Farmer C."/>
            <person name="Delahaunty K."/>
            <person name="Markovic C."/>
            <person name="Hall O."/>
            <person name="Minx P."/>
            <person name="Tomlinson C."/>
            <person name="Mitreva M."/>
            <person name="Hou S."/>
            <person name="Chen J."/>
            <person name="Wollam A."/>
            <person name="Pepin K.H."/>
            <person name="Johnson M."/>
            <person name="Bhonagiri V."/>
            <person name="Zhang X."/>
            <person name="Suruliraj S."/>
            <person name="Warren W."/>
            <person name="Chinwalla A."/>
            <person name="Mardis E.R."/>
            <person name="Wilson R.K."/>
        </authorList>
    </citation>
    <scope>NUCLEOTIDE SEQUENCE [LARGE SCALE GENOMIC DNA]</scope>
    <source>
        <strain evidence="1 2">YIT 11840</strain>
    </source>
</reference>
<organism evidence="1 2">
    <name type="scientific">Paraprevotella clara YIT 11840</name>
    <dbReference type="NCBI Taxonomy" id="762968"/>
    <lineage>
        <taxon>Bacteria</taxon>
        <taxon>Pseudomonadati</taxon>
        <taxon>Bacteroidota</taxon>
        <taxon>Bacteroidia</taxon>
        <taxon>Bacteroidales</taxon>
        <taxon>Prevotellaceae</taxon>
        <taxon>Paraprevotella</taxon>
    </lineage>
</organism>
<name>G5SLB3_9BACT</name>
<proteinExistence type="predicted"/>
<comment type="caution">
    <text evidence="1">The sequence shown here is derived from an EMBL/GenBank/DDBJ whole genome shotgun (WGS) entry which is preliminary data.</text>
</comment>
<accession>G5SLB3</accession>